<dbReference type="InterPro" id="IPR000276">
    <property type="entry name" value="GPCR_Rhodpsn"/>
</dbReference>
<evidence type="ECO:0000256" key="14">
    <source>
        <dbReference type="SAM" id="Phobius"/>
    </source>
</evidence>
<dbReference type="EMBL" id="JAOYFB010000038">
    <property type="protein sequence ID" value="KAK4027641.1"/>
    <property type="molecule type" value="Genomic_DNA"/>
</dbReference>
<feature type="transmembrane region" description="Helical" evidence="14">
    <location>
        <begin position="348"/>
        <end position="366"/>
    </location>
</feature>
<evidence type="ECO:0000256" key="4">
    <source>
        <dbReference type="ARBA" id="ARBA00022606"/>
    </source>
</evidence>
<keyword evidence="10 14" id="KW-0472">Membrane</keyword>
<dbReference type="Proteomes" id="UP001234178">
    <property type="component" value="Unassembled WGS sequence"/>
</dbReference>
<evidence type="ECO:0000256" key="1">
    <source>
        <dbReference type="ARBA" id="ARBA00004141"/>
    </source>
</evidence>
<keyword evidence="11" id="KW-0675">Receptor</keyword>
<name>A0ABR0ARC0_9CRUS</name>
<comment type="similarity">
    <text evidence="2">Belongs to the G-protein coupled receptor 1 family.</text>
</comment>
<keyword evidence="6" id="KW-0681">Retinal protein</keyword>
<dbReference type="InterPro" id="IPR027430">
    <property type="entry name" value="Retinal_BS"/>
</dbReference>
<feature type="transmembrane region" description="Helical" evidence="14">
    <location>
        <begin position="132"/>
        <end position="154"/>
    </location>
</feature>
<feature type="transmembrane region" description="Helical" evidence="14">
    <location>
        <begin position="310"/>
        <end position="336"/>
    </location>
</feature>
<evidence type="ECO:0000256" key="9">
    <source>
        <dbReference type="ARBA" id="ARBA00023040"/>
    </source>
</evidence>
<organism evidence="16 17">
    <name type="scientific">Daphnia magna</name>
    <dbReference type="NCBI Taxonomy" id="35525"/>
    <lineage>
        <taxon>Eukaryota</taxon>
        <taxon>Metazoa</taxon>
        <taxon>Ecdysozoa</taxon>
        <taxon>Arthropoda</taxon>
        <taxon>Crustacea</taxon>
        <taxon>Branchiopoda</taxon>
        <taxon>Diplostraca</taxon>
        <taxon>Cladocera</taxon>
        <taxon>Anomopoda</taxon>
        <taxon>Daphniidae</taxon>
        <taxon>Daphnia</taxon>
    </lineage>
</organism>
<dbReference type="InterPro" id="IPR050125">
    <property type="entry name" value="GPCR_opsins"/>
</dbReference>
<feature type="transmembrane region" description="Helical" evidence="14">
    <location>
        <begin position="429"/>
        <end position="455"/>
    </location>
</feature>
<feature type="transmembrane region" description="Helical" evidence="14">
    <location>
        <begin position="175"/>
        <end position="199"/>
    </location>
</feature>
<feature type="transmembrane region" description="Helical" evidence="14">
    <location>
        <begin position="475"/>
        <end position="499"/>
    </location>
</feature>
<keyword evidence="7 14" id="KW-1133">Transmembrane helix</keyword>
<proteinExistence type="inferred from homology"/>
<evidence type="ECO:0000256" key="10">
    <source>
        <dbReference type="ARBA" id="ARBA00023136"/>
    </source>
</evidence>
<reference evidence="16 17" key="1">
    <citation type="journal article" date="2023" name="Nucleic Acids Res.">
        <title>The hologenome of Daphnia magna reveals possible DNA methylation and microbiome-mediated evolution of the host genome.</title>
        <authorList>
            <person name="Chaturvedi A."/>
            <person name="Li X."/>
            <person name="Dhandapani V."/>
            <person name="Marshall H."/>
            <person name="Kissane S."/>
            <person name="Cuenca-Cambronero M."/>
            <person name="Asole G."/>
            <person name="Calvet F."/>
            <person name="Ruiz-Romero M."/>
            <person name="Marangio P."/>
            <person name="Guigo R."/>
            <person name="Rago D."/>
            <person name="Mirbahai L."/>
            <person name="Eastwood N."/>
            <person name="Colbourne J.K."/>
            <person name="Zhou J."/>
            <person name="Mallon E."/>
            <person name="Orsini L."/>
        </authorList>
    </citation>
    <scope>NUCLEOTIDE SEQUENCE [LARGE SCALE GENOMIC DNA]</scope>
    <source>
        <strain evidence="16">LRV0_1</strain>
    </source>
</reference>
<keyword evidence="17" id="KW-1185">Reference proteome</keyword>
<sequence length="632" mass="70990">MANLTGDAVVAMAQKQAFDPWALPDTFTLYAYAPEDIRSFLHPHWHTYKALHPAWYYFLGLMYLIIGTCAVAGNAVVLKIFSRFPALRSPANLLVMNLAVSDFLLMMLALFPECVYNFFLGGPWRFGEMGCQIHAFLGACFGYNQIFTLTMISYDRYNVIVKGFSGTPLTFNRAVTIITMSWIWALGWSICPLVGWGAYAMDGIMGTVSLKALAFEVASSACQPSSFTKSFPLTILSVLDSFVFFENKISYPVRKMANLTGDAVVAMAQKQAFDPWALPDTFTLYAYAPEDIRSFLHPHWHTYKALHPAWYYFLGLMYLIIGTCAVAGNAVVLKIFSRFPALRSPANLLVMNLAVSDFLLMLALFPECVYNFFLGGPWRFGEMGCQIHAFLGACFGYNQIFTLTMISYDRYNVIVKGFSGTPLTFNRAVTIITMSWIWALGWSICPLVGWGAYAMDGIMGTCSYDYVSQNMNNKSHIMAATFANYILPIIVIAGCYYFIVHAVFKHEEELRAQAKKMNVASLRSNNDQQQVSAEIRIAKVSIMNVSMWLTAWTPFAVICIMGTWGDVSKITPLVSAIPVILAKTSCAYNPLIYAISHPKYRECLKQMFPWMCIVEEKKAVTENQSVISRRLK</sequence>
<evidence type="ECO:0000256" key="3">
    <source>
        <dbReference type="ARBA" id="ARBA00022543"/>
    </source>
</evidence>
<feature type="transmembrane region" description="Helical" evidence="14">
    <location>
        <begin position="545"/>
        <end position="564"/>
    </location>
</feature>
<keyword evidence="8" id="KW-0157">Chromophore</keyword>
<evidence type="ECO:0000256" key="2">
    <source>
        <dbReference type="ARBA" id="ARBA00010663"/>
    </source>
</evidence>
<feature type="domain" description="G-protein coupled receptors family 1 profile" evidence="15">
    <location>
        <begin position="73"/>
        <end position="243"/>
    </location>
</feature>
<dbReference type="InterPro" id="IPR017452">
    <property type="entry name" value="GPCR_Rhodpsn_7TM"/>
</dbReference>
<dbReference type="CDD" id="cd15079">
    <property type="entry name" value="7tmA_photoreceptors_insect"/>
    <property type="match status" value="1"/>
</dbReference>
<dbReference type="PROSITE" id="PS50262">
    <property type="entry name" value="G_PROTEIN_RECEP_F1_2"/>
    <property type="match status" value="2"/>
</dbReference>
<evidence type="ECO:0000256" key="11">
    <source>
        <dbReference type="ARBA" id="ARBA00023170"/>
    </source>
</evidence>
<dbReference type="PROSITE" id="PS00238">
    <property type="entry name" value="OPSIN"/>
    <property type="match status" value="1"/>
</dbReference>
<evidence type="ECO:0000313" key="16">
    <source>
        <dbReference type="EMBL" id="KAK4027641.1"/>
    </source>
</evidence>
<gene>
    <name evidence="16" type="ORF">OUZ56_016688</name>
</gene>
<protein>
    <recommendedName>
        <fullName evidence="15">G-protein coupled receptors family 1 profile domain-containing protein</fullName>
    </recommendedName>
</protein>
<comment type="subcellular location">
    <subcellularLocation>
        <location evidence="1">Membrane</location>
        <topology evidence="1">Multi-pass membrane protein</topology>
    </subcellularLocation>
</comment>
<dbReference type="Gene3D" id="1.20.1070.10">
    <property type="entry name" value="Rhodopsin 7-helix transmembrane proteins"/>
    <property type="match status" value="2"/>
</dbReference>
<dbReference type="Pfam" id="PF00001">
    <property type="entry name" value="7tm_1"/>
    <property type="match status" value="2"/>
</dbReference>
<keyword evidence="4" id="KW-0716">Sensory transduction</keyword>
<dbReference type="SUPFAM" id="SSF81321">
    <property type="entry name" value="Family A G protein-coupled receptor-like"/>
    <property type="match status" value="2"/>
</dbReference>
<evidence type="ECO:0000256" key="13">
    <source>
        <dbReference type="ARBA" id="ARBA00023305"/>
    </source>
</evidence>
<comment type="caution">
    <text evidence="16">The sequence shown here is derived from an EMBL/GenBank/DDBJ whole genome shotgun (WGS) entry which is preliminary data.</text>
</comment>
<feature type="transmembrane region" description="Helical" evidence="14">
    <location>
        <begin position="570"/>
        <end position="595"/>
    </location>
</feature>
<dbReference type="PRINTS" id="PR00237">
    <property type="entry name" value="GPCRRHODOPSN"/>
</dbReference>
<evidence type="ECO:0000256" key="7">
    <source>
        <dbReference type="ARBA" id="ARBA00022989"/>
    </source>
</evidence>
<feature type="transmembrane region" description="Helical" evidence="14">
    <location>
        <begin position="386"/>
        <end position="408"/>
    </location>
</feature>
<evidence type="ECO:0000256" key="6">
    <source>
        <dbReference type="ARBA" id="ARBA00022925"/>
    </source>
</evidence>
<feature type="domain" description="G-protein coupled receptors family 1 profile" evidence="15">
    <location>
        <begin position="328"/>
        <end position="593"/>
    </location>
</feature>
<keyword evidence="5 14" id="KW-0812">Transmembrane</keyword>
<evidence type="ECO:0000256" key="12">
    <source>
        <dbReference type="ARBA" id="ARBA00023224"/>
    </source>
</evidence>
<evidence type="ECO:0000259" key="15">
    <source>
        <dbReference type="PROSITE" id="PS50262"/>
    </source>
</evidence>
<evidence type="ECO:0000313" key="17">
    <source>
        <dbReference type="Proteomes" id="UP001234178"/>
    </source>
</evidence>
<feature type="transmembrane region" description="Helical" evidence="14">
    <location>
        <begin position="55"/>
        <end position="81"/>
    </location>
</feature>
<evidence type="ECO:0000256" key="8">
    <source>
        <dbReference type="ARBA" id="ARBA00022991"/>
    </source>
</evidence>
<dbReference type="PANTHER" id="PTHR24240">
    <property type="entry name" value="OPSIN"/>
    <property type="match status" value="1"/>
</dbReference>
<keyword evidence="13" id="KW-0844">Vision</keyword>
<evidence type="ECO:0000256" key="5">
    <source>
        <dbReference type="ARBA" id="ARBA00022692"/>
    </source>
</evidence>
<feature type="transmembrane region" description="Helical" evidence="14">
    <location>
        <begin position="93"/>
        <end position="112"/>
    </location>
</feature>
<keyword evidence="12" id="KW-0807">Transducer</keyword>
<keyword evidence="9" id="KW-0297">G-protein coupled receptor</keyword>
<keyword evidence="3" id="KW-0600">Photoreceptor protein</keyword>
<accession>A0ABR0ARC0</accession>